<feature type="region of interest" description="Disordered" evidence="1">
    <location>
        <begin position="370"/>
        <end position="391"/>
    </location>
</feature>
<feature type="domain" description="DUF4283" evidence="2">
    <location>
        <begin position="178"/>
        <end position="257"/>
    </location>
</feature>
<dbReference type="AlphaFoldDB" id="A0A2I0VXM1"/>
<reference evidence="3 4" key="1">
    <citation type="journal article" date="2016" name="Sci. Rep.">
        <title>The Dendrobium catenatum Lindl. genome sequence provides insights into polysaccharide synthase, floral development and adaptive evolution.</title>
        <authorList>
            <person name="Zhang G.Q."/>
            <person name="Xu Q."/>
            <person name="Bian C."/>
            <person name="Tsai W.C."/>
            <person name="Yeh C.M."/>
            <person name="Liu K.W."/>
            <person name="Yoshida K."/>
            <person name="Zhang L.S."/>
            <person name="Chang S.B."/>
            <person name="Chen F."/>
            <person name="Shi Y."/>
            <person name="Su Y.Y."/>
            <person name="Zhang Y.Q."/>
            <person name="Chen L.J."/>
            <person name="Yin Y."/>
            <person name="Lin M."/>
            <person name="Huang H."/>
            <person name="Deng H."/>
            <person name="Wang Z.W."/>
            <person name="Zhu S.L."/>
            <person name="Zhao X."/>
            <person name="Deng C."/>
            <person name="Niu S.C."/>
            <person name="Huang J."/>
            <person name="Wang M."/>
            <person name="Liu G.H."/>
            <person name="Yang H.J."/>
            <person name="Xiao X.J."/>
            <person name="Hsiao Y.Y."/>
            <person name="Wu W.L."/>
            <person name="Chen Y.Y."/>
            <person name="Mitsuda N."/>
            <person name="Ohme-Takagi M."/>
            <person name="Luo Y.B."/>
            <person name="Van de Peer Y."/>
            <person name="Liu Z.J."/>
        </authorList>
    </citation>
    <scope>NUCLEOTIDE SEQUENCE [LARGE SCALE GENOMIC DNA]</scope>
    <source>
        <tissue evidence="3">The whole plant</tissue>
    </source>
</reference>
<dbReference type="EMBL" id="KZ503120">
    <property type="protein sequence ID" value="PKU68139.1"/>
    <property type="molecule type" value="Genomic_DNA"/>
</dbReference>
<evidence type="ECO:0000313" key="4">
    <source>
        <dbReference type="Proteomes" id="UP000233837"/>
    </source>
</evidence>
<protein>
    <recommendedName>
        <fullName evidence="2">DUF4283 domain-containing protein</fullName>
    </recommendedName>
</protein>
<reference evidence="3 4" key="2">
    <citation type="journal article" date="2017" name="Nature">
        <title>The Apostasia genome and the evolution of orchids.</title>
        <authorList>
            <person name="Zhang G.Q."/>
            <person name="Liu K.W."/>
            <person name="Li Z."/>
            <person name="Lohaus R."/>
            <person name="Hsiao Y.Y."/>
            <person name="Niu S.C."/>
            <person name="Wang J.Y."/>
            <person name="Lin Y.C."/>
            <person name="Xu Q."/>
            <person name="Chen L.J."/>
            <person name="Yoshida K."/>
            <person name="Fujiwara S."/>
            <person name="Wang Z.W."/>
            <person name="Zhang Y.Q."/>
            <person name="Mitsuda N."/>
            <person name="Wang M."/>
            <person name="Liu G.H."/>
            <person name="Pecoraro L."/>
            <person name="Huang H.X."/>
            <person name="Xiao X.J."/>
            <person name="Lin M."/>
            <person name="Wu X.Y."/>
            <person name="Wu W.L."/>
            <person name="Chen Y.Y."/>
            <person name="Chang S.B."/>
            <person name="Sakamoto S."/>
            <person name="Ohme-Takagi M."/>
            <person name="Yagi M."/>
            <person name="Zeng S.J."/>
            <person name="Shen C.Y."/>
            <person name="Yeh C.M."/>
            <person name="Luo Y.B."/>
            <person name="Tsai W.C."/>
            <person name="Van de Peer Y."/>
            <person name="Liu Z.J."/>
        </authorList>
    </citation>
    <scope>NUCLEOTIDE SEQUENCE [LARGE SCALE GENOMIC DNA]</scope>
    <source>
        <tissue evidence="3">The whole plant</tissue>
    </source>
</reference>
<dbReference type="STRING" id="906689.A0A2I0VXM1"/>
<dbReference type="Pfam" id="PF14111">
    <property type="entry name" value="DUF4283"/>
    <property type="match status" value="1"/>
</dbReference>
<name>A0A2I0VXM1_9ASPA</name>
<evidence type="ECO:0000313" key="3">
    <source>
        <dbReference type="EMBL" id="PKU68139.1"/>
    </source>
</evidence>
<sequence>MADLRPSGAPRVIGKGSLGVVIREGVAPVRRQEYVEGKGKKVIEDVCEIQKEGDFLSNPCLGKSYFSASNNISLRVKSDSGVLGSFGGRTIENEINPEGGQKNDNLAAHSKNQLNDVNLINKNGDYSERNVIGEVSDAWMKIKPIKISINKEKFDFSEDGVAVRLNADKEAKNSRIIKNSIVIKVLGNNVPFPVCSVELRRQWSKYGGFHLTSLGMNQILCSFKSSEVVDEILNRGPWYVNGCIVGMDKWTPEFDPNSFKGISAPIWIKLPCLPLYCWDEDSIVRIASCLGSPMYLDGNTFRWSKREFARVCVKIDLEKKLPNGVWVEGIAGRFFQRVEYEKVDLLCYQCGKVGHESKTSPDNVKIGIQDQSKKMTDKATGERLKPDVEGNNSITNTEYGPWIHVQFKNRRFGRNVMAGRGGNVKGNIEENRATNSHQVDSVEIITYENEKGRNEIKEHAELAEMTLMQYPINMVVSTVVAEKCETLTNNRFTALSEKDVDENKELNAEEDKAVDKNDVVTAVEENCSALGSQSSLAKVKLAKELRSLGPGEIDHKKKKKVGRSNPNSGGRSSLLFLNVFHFILELQGS</sequence>
<evidence type="ECO:0000256" key="1">
    <source>
        <dbReference type="SAM" id="MobiDB-lite"/>
    </source>
</evidence>
<accession>A0A2I0VXM1</accession>
<dbReference type="PANTHER" id="PTHR31286:SF99">
    <property type="entry name" value="DUF4283 DOMAIN-CONTAINING PROTEIN"/>
    <property type="match status" value="1"/>
</dbReference>
<proteinExistence type="predicted"/>
<dbReference type="InterPro" id="IPR040256">
    <property type="entry name" value="At4g02000-like"/>
</dbReference>
<dbReference type="InterPro" id="IPR025558">
    <property type="entry name" value="DUF4283"/>
</dbReference>
<evidence type="ECO:0000259" key="2">
    <source>
        <dbReference type="Pfam" id="PF14111"/>
    </source>
</evidence>
<keyword evidence="4" id="KW-1185">Reference proteome</keyword>
<dbReference type="Proteomes" id="UP000233837">
    <property type="component" value="Unassembled WGS sequence"/>
</dbReference>
<feature type="compositionally biased region" description="Basic and acidic residues" evidence="1">
    <location>
        <begin position="371"/>
        <end position="388"/>
    </location>
</feature>
<dbReference type="PANTHER" id="PTHR31286">
    <property type="entry name" value="GLYCINE-RICH CELL WALL STRUCTURAL PROTEIN 1.8-LIKE"/>
    <property type="match status" value="1"/>
</dbReference>
<gene>
    <name evidence="3" type="ORF">MA16_Dca015641</name>
</gene>
<organism evidence="3 4">
    <name type="scientific">Dendrobium catenatum</name>
    <dbReference type="NCBI Taxonomy" id="906689"/>
    <lineage>
        <taxon>Eukaryota</taxon>
        <taxon>Viridiplantae</taxon>
        <taxon>Streptophyta</taxon>
        <taxon>Embryophyta</taxon>
        <taxon>Tracheophyta</taxon>
        <taxon>Spermatophyta</taxon>
        <taxon>Magnoliopsida</taxon>
        <taxon>Liliopsida</taxon>
        <taxon>Asparagales</taxon>
        <taxon>Orchidaceae</taxon>
        <taxon>Epidendroideae</taxon>
        <taxon>Malaxideae</taxon>
        <taxon>Dendrobiinae</taxon>
        <taxon>Dendrobium</taxon>
    </lineage>
</organism>